<sequence length="294" mass="32675">MMHPRWLAELFGPFQAILWWLLTALVSLFKVPRVPSDPEHQRQEPEHPHDISRQVESSVNGSHTPSRASMDETRSVPNRRQSVEIPVDVRIIEGQPTLGDRLANGSPMRTHSGESSPSVPQLPSSVPSSVLSPSETPSGHGTTITTPLLSTGRSQLGDDTDEDEPAPLEFTKNGYLITGIQEKQGVRVSMDTQGEVSIMRSSVFNKLGLPLKPCKESLVPFRQAAETTSIPTIGKVRVEWRFAQGLKTYQTDFYVVENDQFDVLIGQPTILQYRLLQPSSDIPVVIARDHLLER</sequence>
<reference evidence="2" key="1">
    <citation type="submission" date="2022-07" db="EMBL/GenBank/DDBJ databases">
        <title>Taxonomy of Aspergillus series Nigri: significant species reduction supported by multi-species coalescent approaches.</title>
        <authorList>
            <person name="Bian C."/>
            <person name="Kusuya Y."/>
            <person name="Sklenar F."/>
            <person name="D'hooge E."/>
            <person name="Yaguchi T."/>
            <person name="Takahashi H."/>
            <person name="Hubka V."/>
        </authorList>
    </citation>
    <scope>NUCLEOTIDE SEQUENCE</scope>
    <source>
        <strain evidence="2">CBS 733.88</strain>
    </source>
</reference>
<dbReference type="EMBL" id="BROQ01000128">
    <property type="protein sequence ID" value="GKZ25944.1"/>
    <property type="molecule type" value="Genomic_DNA"/>
</dbReference>
<dbReference type="AlphaFoldDB" id="A0A9W5Z095"/>
<protein>
    <submittedName>
        <fullName evidence="2">Uncharacterized protein</fullName>
    </submittedName>
</protein>
<dbReference type="CDD" id="cd00303">
    <property type="entry name" value="retropepsin_like"/>
    <property type="match status" value="1"/>
</dbReference>
<dbReference type="Gene3D" id="2.40.70.10">
    <property type="entry name" value="Acid Proteases"/>
    <property type="match status" value="1"/>
</dbReference>
<feature type="compositionally biased region" description="Polar residues" evidence="1">
    <location>
        <begin position="139"/>
        <end position="154"/>
    </location>
</feature>
<name>A0A9W5Z095_9EURO</name>
<feature type="compositionally biased region" description="Low complexity" evidence="1">
    <location>
        <begin position="114"/>
        <end position="138"/>
    </location>
</feature>
<organism evidence="2 3">
    <name type="scientific">Aspergillus brasiliensis</name>
    <dbReference type="NCBI Taxonomy" id="319629"/>
    <lineage>
        <taxon>Eukaryota</taxon>
        <taxon>Fungi</taxon>
        <taxon>Dikarya</taxon>
        <taxon>Ascomycota</taxon>
        <taxon>Pezizomycotina</taxon>
        <taxon>Eurotiomycetes</taxon>
        <taxon>Eurotiomycetidae</taxon>
        <taxon>Eurotiales</taxon>
        <taxon>Aspergillaceae</taxon>
        <taxon>Aspergillus</taxon>
        <taxon>Aspergillus subgen. Circumdati</taxon>
    </lineage>
</organism>
<comment type="caution">
    <text evidence="2">The sequence shown here is derived from an EMBL/GenBank/DDBJ whole genome shotgun (WGS) entry which is preliminary data.</text>
</comment>
<dbReference type="InterPro" id="IPR021109">
    <property type="entry name" value="Peptidase_aspartic_dom_sf"/>
</dbReference>
<gene>
    <name evidence="2" type="ORF">AbraCBS73388_001756</name>
</gene>
<evidence type="ECO:0000256" key="1">
    <source>
        <dbReference type="SAM" id="MobiDB-lite"/>
    </source>
</evidence>
<evidence type="ECO:0000313" key="2">
    <source>
        <dbReference type="EMBL" id="GKZ25944.1"/>
    </source>
</evidence>
<proteinExistence type="predicted"/>
<dbReference type="Proteomes" id="UP001143548">
    <property type="component" value="Unassembled WGS sequence"/>
</dbReference>
<feature type="compositionally biased region" description="Polar residues" evidence="1">
    <location>
        <begin position="54"/>
        <end position="67"/>
    </location>
</feature>
<feature type="compositionally biased region" description="Basic and acidic residues" evidence="1">
    <location>
        <begin position="36"/>
        <end position="53"/>
    </location>
</feature>
<evidence type="ECO:0000313" key="3">
    <source>
        <dbReference type="Proteomes" id="UP001143548"/>
    </source>
</evidence>
<accession>A0A9W5Z095</accession>
<feature type="region of interest" description="Disordered" evidence="1">
    <location>
        <begin position="35"/>
        <end position="169"/>
    </location>
</feature>